<evidence type="ECO:0000256" key="1">
    <source>
        <dbReference type="ARBA" id="ARBA00004604"/>
    </source>
</evidence>
<dbReference type="PANTHER" id="PTHR12858">
    <property type="entry name" value="RIBOSOME BIOGENESIS PROTEIN"/>
    <property type="match status" value="1"/>
</dbReference>
<evidence type="ECO:0000256" key="3">
    <source>
        <dbReference type="ARBA" id="ARBA00023242"/>
    </source>
</evidence>
<dbReference type="GO" id="GO:0003924">
    <property type="term" value="F:GTPase activity"/>
    <property type="evidence" value="ECO:0007669"/>
    <property type="project" value="TreeGrafter"/>
</dbReference>
<dbReference type="GO" id="GO:0000462">
    <property type="term" value="P:maturation of SSU-rRNA from tricistronic rRNA transcript (SSU-rRNA, 5.8S rRNA, LSU-rRNA)"/>
    <property type="evidence" value="ECO:0007669"/>
    <property type="project" value="TreeGrafter"/>
</dbReference>
<name>G0QK12_ICHMU</name>
<dbReference type="OrthoDB" id="119302at2759"/>
<dbReference type="FunCoup" id="G0QK12">
    <property type="interactions" value="134"/>
</dbReference>
<dbReference type="GeneID" id="14910633"/>
<keyword evidence="6" id="KW-0378">Hydrolase</keyword>
<protein>
    <submittedName>
        <fullName evidence="6">Ribosome biogenesis protein, putative</fullName>
        <ecNumber evidence="6">3.1.11.5</ecNumber>
    </submittedName>
</protein>
<keyword evidence="3" id="KW-0539">Nucleus</keyword>
<dbReference type="AlphaFoldDB" id="G0QK12"/>
<dbReference type="RefSeq" id="XP_004039743.1">
    <property type="nucleotide sequence ID" value="XM_004039695.1"/>
</dbReference>
<evidence type="ECO:0000256" key="4">
    <source>
        <dbReference type="ARBA" id="ARBA00038288"/>
    </source>
</evidence>
<dbReference type="OMA" id="MNLPRFK"/>
<gene>
    <name evidence="6" type="ORF">IMG5_011350</name>
</gene>
<comment type="subcellular location">
    <subcellularLocation>
        <location evidence="1">Nucleus</location>
        <location evidence="1">Nucleolus</location>
    </subcellularLocation>
</comment>
<dbReference type="SMART" id="SM01362">
    <property type="entry name" value="DUF663"/>
    <property type="match status" value="1"/>
</dbReference>
<dbReference type="EMBL" id="GL983117">
    <property type="protein sequence ID" value="EGR34439.1"/>
    <property type="molecule type" value="Genomic_DNA"/>
</dbReference>
<sequence length="654" mass="77257">MVNQAKPPRVVYFLPLNDSADTQQLLEQIKQYISNILQKYEDVQMGENIQQINQTRMSFKFPYYQFFAHPTYFPGLIKENFIFIAGEYKNFENMLDYCKVADIICPVLSCKDTNLEKLNLDPYNNANAFSDWGYKILSALKIQGLPSTVQVLQNIASIPQNKQKEVKKLFQRYFMSEFQPESFISIENEQTIFQLLRTLQGTQLQNFEWKENRGYMLCDEVLVNTQNQVVEFTGFLRGSCINANQLLHVTGYDDFQIEKIEILKNPYKIKQKIKKNIFKLILVQNAGEEENIQEEELKENTKYKQQNGTMDQIDLENINDEDIISVNSQDDAQQEVESGKKQKILELLERNEDELEFEDEVEYNTQLQIRDRYEKYQGMKSFKNSEWDEFENLPDPYEKIYTFKNYIRTKKNAYINAEENAFAYGGFYIKIYVKGFPINKLIEHPKEKPLILSTVLKHERKMTVVHLKIRRNNEYEGQNQILSKKNYLINFGFRKATVNTIFSKMYAHNSKTKYVKKLKEKNANYMASFYYQNIYPPANVLIFAENEIQKAEFCLNGELLKSDPLQIILKRIIFTGYPYKINKRKCVVRLMFFNPLDIKYFQPVELKTKLGLRGKIQESLGTHGLMKCQFSNFVKPNDTICMHLFKRVFPKSFF</sequence>
<proteinExistence type="inferred from homology"/>
<dbReference type="Pfam" id="PF22298">
    <property type="entry name" value="Tsr1_G-like"/>
    <property type="match status" value="1"/>
</dbReference>
<dbReference type="GO" id="GO:0034511">
    <property type="term" value="F:U3 snoRNA binding"/>
    <property type="evidence" value="ECO:0007669"/>
    <property type="project" value="TreeGrafter"/>
</dbReference>
<dbReference type="InterPro" id="IPR012948">
    <property type="entry name" value="AARP2CN"/>
</dbReference>
<reference evidence="6 7" key="1">
    <citation type="submission" date="2011-07" db="EMBL/GenBank/DDBJ databases">
        <authorList>
            <person name="Coyne R."/>
            <person name="Brami D."/>
            <person name="Johnson J."/>
            <person name="Hostetler J."/>
            <person name="Hannick L."/>
            <person name="Clark T."/>
            <person name="Cassidy-Hanley D."/>
            <person name="Inman J."/>
        </authorList>
    </citation>
    <scope>NUCLEOTIDE SEQUENCE [LARGE SCALE GENOMIC DNA]</scope>
    <source>
        <strain evidence="6 7">G5</strain>
    </source>
</reference>
<keyword evidence="2" id="KW-0690">Ribosome biogenesis</keyword>
<dbReference type="EC" id="3.1.11.5" evidence="6"/>
<evidence type="ECO:0000256" key="2">
    <source>
        <dbReference type="ARBA" id="ARBA00022517"/>
    </source>
</evidence>
<keyword evidence="7" id="KW-1185">Reference proteome</keyword>
<evidence type="ECO:0000259" key="5">
    <source>
        <dbReference type="PROSITE" id="PS51714"/>
    </source>
</evidence>
<comment type="similarity">
    <text evidence="4">Belongs to the TRAFAC class translation factor GTPase superfamily. Bms1-like GTPase family. TSR1 subfamily.</text>
</comment>
<dbReference type="GO" id="GO:0000479">
    <property type="term" value="P:endonucleolytic cleavage of tricistronic rRNA transcript (SSU-rRNA, 5.8S rRNA, LSU-rRNA)"/>
    <property type="evidence" value="ECO:0007669"/>
    <property type="project" value="TreeGrafter"/>
</dbReference>
<dbReference type="InterPro" id="IPR039761">
    <property type="entry name" value="Bms1/Tsr1"/>
</dbReference>
<dbReference type="GO" id="GO:0005730">
    <property type="term" value="C:nucleolus"/>
    <property type="evidence" value="ECO:0007669"/>
    <property type="project" value="UniProtKB-SubCell"/>
</dbReference>
<dbReference type="GO" id="GO:0008854">
    <property type="term" value="F:exodeoxyribonuclease V activity"/>
    <property type="evidence" value="ECO:0007669"/>
    <property type="project" value="UniProtKB-EC"/>
</dbReference>
<dbReference type="STRING" id="857967.G0QK12"/>
<dbReference type="Proteomes" id="UP000008983">
    <property type="component" value="Unassembled WGS sequence"/>
</dbReference>
<dbReference type="InterPro" id="IPR007034">
    <property type="entry name" value="BMS1_TSR1_C"/>
</dbReference>
<dbReference type="PROSITE" id="PS51714">
    <property type="entry name" value="G_BMS1"/>
    <property type="match status" value="1"/>
</dbReference>
<feature type="domain" description="Bms1-type G" evidence="5">
    <location>
        <begin position="7"/>
        <end position="205"/>
    </location>
</feature>
<dbReference type="InParanoid" id="G0QK12"/>
<dbReference type="GO" id="GO:0030688">
    <property type="term" value="C:preribosome, small subunit precursor"/>
    <property type="evidence" value="ECO:0007669"/>
    <property type="project" value="TreeGrafter"/>
</dbReference>
<dbReference type="eggNOG" id="KOG1980">
    <property type="taxonomic scope" value="Eukaryota"/>
</dbReference>
<dbReference type="Pfam" id="PF08142">
    <property type="entry name" value="AARP2CN"/>
    <property type="match status" value="1"/>
</dbReference>
<dbReference type="PANTHER" id="PTHR12858:SF1">
    <property type="entry name" value="PRE-RRNA-PROCESSING PROTEIN TSR1 HOMOLOG"/>
    <property type="match status" value="1"/>
</dbReference>
<dbReference type="SMART" id="SM00785">
    <property type="entry name" value="AARP2CN"/>
    <property type="match status" value="1"/>
</dbReference>
<organism evidence="6 7">
    <name type="scientific">Ichthyophthirius multifiliis</name>
    <name type="common">White spot disease agent</name>
    <name type="synonym">Ich</name>
    <dbReference type="NCBI Taxonomy" id="5932"/>
    <lineage>
        <taxon>Eukaryota</taxon>
        <taxon>Sar</taxon>
        <taxon>Alveolata</taxon>
        <taxon>Ciliophora</taxon>
        <taxon>Intramacronucleata</taxon>
        <taxon>Oligohymenophorea</taxon>
        <taxon>Hymenostomatida</taxon>
        <taxon>Ophryoglenina</taxon>
        <taxon>Ichthyophthirius</taxon>
    </lineage>
</organism>
<evidence type="ECO:0000313" key="7">
    <source>
        <dbReference type="Proteomes" id="UP000008983"/>
    </source>
</evidence>
<dbReference type="Pfam" id="PF04950">
    <property type="entry name" value="RIBIOP_C"/>
    <property type="match status" value="1"/>
</dbReference>
<evidence type="ECO:0000313" key="6">
    <source>
        <dbReference type="EMBL" id="EGR34439.1"/>
    </source>
</evidence>
<dbReference type="GO" id="GO:0005525">
    <property type="term" value="F:GTP binding"/>
    <property type="evidence" value="ECO:0007669"/>
    <property type="project" value="TreeGrafter"/>
</dbReference>
<dbReference type="InterPro" id="IPR030387">
    <property type="entry name" value="G_Bms1/Tsr1_dom"/>
</dbReference>
<accession>G0QK12</accession>